<feature type="transmembrane region" description="Helical" evidence="1">
    <location>
        <begin position="176"/>
        <end position="203"/>
    </location>
</feature>
<organism evidence="2 3">
    <name type="scientific">Dorcoceras hygrometricum</name>
    <dbReference type="NCBI Taxonomy" id="472368"/>
    <lineage>
        <taxon>Eukaryota</taxon>
        <taxon>Viridiplantae</taxon>
        <taxon>Streptophyta</taxon>
        <taxon>Embryophyta</taxon>
        <taxon>Tracheophyta</taxon>
        <taxon>Spermatophyta</taxon>
        <taxon>Magnoliopsida</taxon>
        <taxon>eudicotyledons</taxon>
        <taxon>Gunneridae</taxon>
        <taxon>Pentapetalae</taxon>
        <taxon>asterids</taxon>
        <taxon>lamiids</taxon>
        <taxon>Lamiales</taxon>
        <taxon>Gesneriaceae</taxon>
        <taxon>Didymocarpoideae</taxon>
        <taxon>Trichosporeae</taxon>
        <taxon>Loxocarpinae</taxon>
        <taxon>Dorcoceras</taxon>
    </lineage>
</organism>
<keyword evidence="1" id="KW-0472">Membrane</keyword>
<reference evidence="2 3" key="1">
    <citation type="journal article" date="2015" name="Proc. Natl. Acad. Sci. U.S.A.">
        <title>The resurrection genome of Boea hygrometrica: A blueprint for survival of dehydration.</title>
        <authorList>
            <person name="Xiao L."/>
            <person name="Yang G."/>
            <person name="Zhang L."/>
            <person name="Yang X."/>
            <person name="Zhao S."/>
            <person name="Ji Z."/>
            <person name="Zhou Q."/>
            <person name="Hu M."/>
            <person name="Wang Y."/>
            <person name="Chen M."/>
            <person name="Xu Y."/>
            <person name="Jin H."/>
            <person name="Xiao X."/>
            <person name="Hu G."/>
            <person name="Bao F."/>
            <person name="Hu Y."/>
            <person name="Wan P."/>
            <person name="Li L."/>
            <person name="Deng X."/>
            <person name="Kuang T."/>
            <person name="Xiang C."/>
            <person name="Zhu J.K."/>
            <person name="Oliver M.J."/>
            <person name="He Y."/>
        </authorList>
    </citation>
    <scope>NUCLEOTIDE SEQUENCE [LARGE SCALE GENOMIC DNA]</scope>
    <source>
        <strain evidence="3">cv. XS01</strain>
    </source>
</reference>
<feature type="transmembrane region" description="Helical" evidence="1">
    <location>
        <begin position="131"/>
        <end position="156"/>
    </location>
</feature>
<evidence type="ECO:0000256" key="1">
    <source>
        <dbReference type="SAM" id="Phobius"/>
    </source>
</evidence>
<sequence length="298" mass="32829">MAATRLLRLAKMPAGLGFSKETVSTSSFTLTRSRHRTPMCLKDIGSSSDTHTPNVGGCRKPVMVVQATSSSSSSSCVLISEPKMNKIVDLALLFANTAQVLSKWLAFITRRRPWRSHIQMFVEKVIIDCRFFALLAVAGSLMGSVLCCVQGCFLVLESYFQYFHAMSKMSEQGHVVLLLIEAIDMFLVGIAMLIFGMAMHIMFVGTNNSRRLEYSASTTSKNFSLEKLSSLIKMRSVMQAKSKIGHAVILILQVEILEKFKYVTTTSPLDLVCYAGVVLLSSASIFILSRIALSRAEG</sequence>
<keyword evidence="1" id="KW-1133">Transmembrane helix</keyword>
<accession>A0A2Z7AEN5</accession>
<dbReference type="PANTHER" id="PTHR31721">
    <property type="entry name" value="OS06G0710300 PROTEIN"/>
    <property type="match status" value="1"/>
</dbReference>
<dbReference type="OrthoDB" id="1912077at2759"/>
<dbReference type="InterPro" id="IPR005134">
    <property type="entry name" value="UPF0114"/>
</dbReference>
<dbReference type="Pfam" id="PF03350">
    <property type="entry name" value="UPF0114"/>
    <property type="match status" value="1"/>
</dbReference>
<keyword evidence="1" id="KW-0812">Transmembrane</keyword>
<protein>
    <submittedName>
        <fullName evidence="2">Uncharacterized protein</fullName>
    </submittedName>
</protein>
<dbReference type="Proteomes" id="UP000250235">
    <property type="component" value="Unassembled WGS sequence"/>
</dbReference>
<proteinExistence type="predicted"/>
<feature type="transmembrane region" description="Helical" evidence="1">
    <location>
        <begin position="271"/>
        <end position="293"/>
    </location>
</feature>
<dbReference type="EMBL" id="KV016225">
    <property type="protein sequence ID" value="KZV20215.1"/>
    <property type="molecule type" value="Genomic_DNA"/>
</dbReference>
<gene>
    <name evidence="2" type="ORF">F511_01072</name>
</gene>
<evidence type="ECO:0000313" key="3">
    <source>
        <dbReference type="Proteomes" id="UP000250235"/>
    </source>
</evidence>
<dbReference type="PANTHER" id="PTHR31721:SF3">
    <property type="entry name" value="EXPRESSED PROTEIN"/>
    <property type="match status" value="1"/>
</dbReference>
<name>A0A2Z7AEN5_9LAMI</name>
<keyword evidence="3" id="KW-1185">Reference proteome</keyword>
<dbReference type="AlphaFoldDB" id="A0A2Z7AEN5"/>
<evidence type="ECO:0000313" key="2">
    <source>
        <dbReference type="EMBL" id="KZV20215.1"/>
    </source>
</evidence>